<proteinExistence type="predicted"/>
<dbReference type="AlphaFoldDB" id="A0A8U0A669"/>
<sequence length="78" mass="8578">MSRITESDEGKSVVRGDTTVGIVATVEHGTAYVEPDPGLTDKVMSQLGWKDIDEETFPLQEQEIVDVTDDEIKLQTSP</sequence>
<protein>
    <submittedName>
        <fullName evidence="1">PRC-barrel domain containing protein</fullName>
    </submittedName>
</protein>
<evidence type="ECO:0000313" key="2">
    <source>
        <dbReference type="Proteomes" id="UP000831768"/>
    </source>
</evidence>
<keyword evidence="1" id="KW-0614">Plasmid</keyword>
<geneLocation type="plasmid" evidence="1 2">
    <name>unnamed1</name>
</geneLocation>
<reference evidence="1" key="1">
    <citation type="submission" date="2022-04" db="EMBL/GenBank/DDBJ databases">
        <title>Halocatena sp. nov., isolated from a salt lake.</title>
        <authorList>
            <person name="Cui H.-L."/>
        </authorList>
    </citation>
    <scope>NUCLEOTIDE SEQUENCE</scope>
    <source>
        <strain evidence="1">AD-1</strain>
        <plasmid evidence="1">unnamed1</plasmid>
    </source>
</reference>
<organism evidence="1 2">
    <name type="scientific">Halocatena salina</name>
    <dbReference type="NCBI Taxonomy" id="2934340"/>
    <lineage>
        <taxon>Archaea</taxon>
        <taxon>Methanobacteriati</taxon>
        <taxon>Methanobacteriota</taxon>
        <taxon>Stenosarchaea group</taxon>
        <taxon>Halobacteria</taxon>
        <taxon>Halobacteriales</taxon>
        <taxon>Natronomonadaceae</taxon>
        <taxon>Halocatena</taxon>
    </lineage>
</organism>
<keyword evidence="2" id="KW-1185">Reference proteome</keyword>
<dbReference type="GeneID" id="71928993"/>
<name>A0A8U0A669_9EURY</name>
<gene>
    <name evidence="1" type="ORF">MW046_13060</name>
</gene>
<evidence type="ECO:0000313" key="1">
    <source>
        <dbReference type="EMBL" id="UPM44376.1"/>
    </source>
</evidence>
<dbReference type="EMBL" id="CP096020">
    <property type="protein sequence ID" value="UPM44376.1"/>
    <property type="molecule type" value="Genomic_DNA"/>
</dbReference>
<dbReference type="RefSeq" id="WP_247995030.1">
    <property type="nucleotide sequence ID" value="NZ_CP096020.1"/>
</dbReference>
<dbReference type="KEGG" id="haad:MW046_13060"/>
<accession>A0A8U0A669</accession>
<dbReference type="Proteomes" id="UP000831768">
    <property type="component" value="Plasmid unnamed1"/>
</dbReference>